<dbReference type="Gene3D" id="3.30.1490.20">
    <property type="entry name" value="ATP-grasp fold, A domain"/>
    <property type="match status" value="1"/>
</dbReference>
<dbReference type="InterPro" id="IPR011761">
    <property type="entry name" value="ATP-grasp"/>
</dbReference>
<reference evidence="3 4" key="1">
    <citation type="submission" date="2024-09" db="EMBL/GenBank/DDBJ databases">
        <authorList>
            <person name="D'Angelo T."/>
        </authorList>
    </citation>
    <scope>NUCLEOTIDE SEQUENCE [LARGE SCALE GENOMIC DNA]</scope>
    <source>
        <strain evidence="3">SAG AM-311-F02</strain>
    </source>
</reference>
<dbReference type="Gene3D" id="3.30.470.20">
    <property type="entry name" value="ATP-grasp fold, B domain"/>
    <property type="match status" value="1"/>
</dbReference>
<keyword evidence="4" id="KW-1185">Reference proteome</keyword>
<keyword evidence="1" id="KW-0067">ATP-binding</keyword>
<dbReference type="SUPFAM" id="SSF56059">
    <property type="entry name" value="Glutathione synthetase ATP-binding domain-like"/>
    <property type="match status" value="1"/>
</dbReference>
<dbReference type="Pfam" id="PF08442">
    <property type="entry name" value="ATP-grasp_2"/>
    <property type="match status" value="1"/>
</dbReference>
<dbReference type="PANTHER" id="PTHR11815:SF10">
    <property type="entry name" value="SUCCINATE--COA LIGASE [GDP-FORMING] SUBUNIT BETA, MITOCHONDRIAL"/>
    <property type="match status" value="1"/>
</dbReference>
<evidence type="ECO:0000313" key="3">
    <source>
        <dbReference type="EMBL" id="MFC1800274.1"/>
    </source>
</evidence>
<protein>
    <submittedName>
        <fullName evidence="3">ATP-grasp domain-containing protein</fullName>
    </submittedName>
</protein>
<organism evidence="3 4">
    <name type="scientific">Eiseniibacteriota bacterium</name>
    <dbReference type="NCBI Taxonomy" id="2212470"/>
    <lineage>
        <taxon>Bacteria</taxon>
        <taxon>Candidatus Eiseniibacteriota</taxon>
    </lineage>
</organism>
<dbReference type="InterPro" id="IPR013815">
    <property type="entry name" value="ATP_grasp_subdomain_1"/>
</dbReference>
<dbReference type="InterPro" id="IPR013650">
    <property type="entry name" value="ATP-grasp_succ-CoA_synth-type"/>
</dbReference>
<proteinExistence type="predicted"/>
<dbReference type="Proteomes" id="UP001594288">
    <property type="component" value="Unassembled WGS sequence"/>
</dbReference>
<accession>A0ABV6YQC4</accession>
<sequence length="112" mass="11965">MKLHEYQAKEIFGSFGIPIPSGKVAASPEEAASIARDVGKKVVVKAQVHVGGRGKAGGIKFADTPDEAREVATKILSMEIKGLPVKKVLVGECLDVADEYYLGVIVDRKSKK</sequence>
<name>A0ABV6YQC4_UNCEI</name>
<evidence type="ECO:0000259" key="2">
    <source>
        <dbReference type="PROSITE" id="PS50975"/>
    </source>
</evidence>
<gene>
    <name evidence="3" type="ORF">ACFL2Z_05160</name>
</gene>
<keyword evidence="1" id="KW-0547">Nucleotide-binding</keyword>
<evidence type="ECO:0000313" key="4">
    <source>
        <dbReference type="Proteomes" id="UP001594288"/>
    </source>
</evidence>
<feature type="non-terminal residue" evidence="3">
    <location>
        <position position="112"/>
    </location>
</feature>
<dbReference type="EMBL" id="JBHPEI010000104">
    <property type="protein sequence ID" value="MFC1800274.1"/>
    <property type="molecule type" value="Genomic_DNA"/>
</dbReference>
<dbReference type="PROSITE" id="PS50975">
    <property type="entry name" value="ATP_GRASP"/>
    <property type="match status" value="1"/>
</dbReference>
<feature type="domain" description="ATP-grasp" evidence="2">
    <location>
        <begin position="9"/>
        <end position="54"/>
    </location>
</feature>
<evidence type="ECO:0000256" key="1">
    <source>
        <dbReference type="PROSITE-ProRule" id="PRU00409"/>
    </source>
</evidence>
<comment type="caution">
    <text evidence="3">The sequence shown here is derived from an EMBL/GenBank/DDBJ whole genome shotgun (WGS) entry which is preliminary data.</text>
</comment>
<dbReference type="PANTHER" id="PTHR11815">
    <property type="entry name" value="SUCCINYL-COA SYNTHETASE BETA CHAIN"/>
    <property type="match status" value="1"/>
</dbReference>